<dbReference type="Gene3D" id="1.10.287.950">
    <property type="entry name" value="Methyl-accepting chemotaxis protein"/>
    <property type="match status" value="1"/>
</dbReference>
<dbReference type="PANTHER" id="PTHR32089:SF112">
    <property type="entry name" value="LYSOZYME-LIKE PROTEIN-RELATED"/>
    <property type="match status" value="1"/>
</dbReference>
<evidence type="ECO:0000259" key="4">
    <source>
        <dbReference type="PROSITE" id="PS50111"/>
    </source>
</evidence>
<dbReference type="InterPro" id="IPR025991">
    <property type="entry name" value="Chemoreceptor_zinc-bind_dom"/>
</dbReference>
<gene>
    <name evidence="5" type="ORF">LQG66_09995</name>
</gene>
<accession>A0ABY3RH11</accession>
<keyword evidence="6" id="KW-1185">Reference proteome</keyword>
<dbReference type="InterPro" id="IPR004090">
    <property type="entry name" value="Chemotax_Me-accpt_rcpt"/>
</dbReference>
<organism evidence="5 6">
    <name type="scientific">Bradyrhizobium ontarionense</name>
    <dbReference type="NCBI Taxonomy" id="2898149"/>
    <lineage>
        <taxon>Bacteria</taxon>
        <taxon>Pseudomonadati</taxon>
        <taxon>Pseudomonadota</taxon>
        <taxon>Alphaproteobacteria</taxon>
        <taxon>Hyphomicrobiales</taxon>
        <taxon>Nitrobacteraceae</taxon>
        <taxon>Bradyrhizobium</taxon>
    </lineage>
</organism>
<dbReference type="Gene3D" id="1.20.120.30">
    <property type="entry name" value="Aspartate receptor, ligand-binding domain"/>
    <property type="match status" value="1"/>
</dbReference>
<evidence type="ECO:0000313" key="6">
    <source>
        <dbReference type="Proteomes" id="UP001431010"/>
    </source>
</evidence>
<evidence type="ECO:0000313" key="5">
    <source>
        <dbReference type="EMBL" id="UFZ06598.1"/>
    </source>
</evidence>
<protein>
    <submittedName>
        <fullName evidence="5">Methyl-accepting chemotaxis protein</fullName>
    </submittedName>
</protein>
<name>A0ABY3RH11_9BRAD</name>
<evidence type="ECO:0000256" key="1">
    <source>
        <dbReference type="ARBA" id="ARBA00023224"/>
    </source>
</evidence>
<sequence>MLGFRSRKNDRPHVSPQFDSAALDTFQDALARCVDDWAEGKLNRDVAELNAAALRAKVKPELIEALHRLGTALAARASHDLDSIVDLCINSNEASISAARLIGASNNQSERCQGLASASVEMQASVQTISATSTAAAAEAAATRQAVGESVTAVRRTLQTMNGIASSVRDTSAKLADLSAASAEIGSIVGTIDAIANQTNLLALNATIEAARAGEFGRGFAVVAAEVKNLSQQTTKATEDIKGRIERLQAEMSGIVEAMAGGAKAVEVGMSEMNDLAQTIDQAGTRTTVVSAKMDEISGILAEQSAATDEVAQGITIIADLATANANEVMSLADTMSKTDSKVGKMLGDIAKLSLDNQVVRLAKADHVIWKKRLVDMSVGRLQLKADELSDHHNCRLGKWYYGEGGQRFAGTPAFRALEQPHEAVHRHGKEAARLFGSGRIDEALNEIGKVEVASTDVLAALDQMQE</sequence>
<comment type="similarity">
    <text evidence="2">Belongs to the methyl-accepting chemotaxis (MCP) protein family.</text>
</comment>
<dbReference type="EMBL" id="CP088156">
    <property type="protein sequence ID" value="UFZ06598.1"/>
    <property type="molecule type" value="Genomic_DNA"/>
</dbReference>
<reference evidence="5" key="1">
    <citation type="journal article" date="2024" name="Antonie Van Leeuwenhoek">
        <title>Bradyrhizobium ontarionense sp. nov., a novel bacterial symbiont isolated from Aeschynomene indica (Indian jointvetch), harbours photosynthesis, nitrogen fixation and nitrous oxide (N2O) reductase genes.</title>
        <authorList>
            <person name="Bromfield E.S.P."/>
            <person name="Cloutier S."/>
        </authorList>
    </citation>
    <scope>NUCLEOTIDE SEQUENCE</scope>
    <source>
        <strain evidence="5">A19</strain>
    </source>
</reference>
<dbReference type="Proteomes" id="UP001431010">
    <property type="component" value="Chromosome"/>
</dbReference>
<evidence type="ECO:0000256" key="3">
    <source>
        <dbReference type="PROSITE-ProRule" id="PRU00284"/>
    </source>
</evidence>
<evidence type="ECO:0000256" key="2">
    <source>
        <dbReference type="ARBA" id="ARBA00029447"/>
    </source>
</evidence>
<feature type="domain" description="Methyl-accepting transducer" evidence="4">
    <location>
        <begin position="83"/>
        <end position="319"/>
    </location>
</feature>
<dbReference type="PANTHER" id="PTHR32089">
    <property type="entry name" value="METHYL-ACCEPTING CHEMOTAXIS PROTEIN MCPB"/>
    <property type="match status" value="1"/>
</dbReference>
<dbReference type="SUPFAM" id="SSF58104">
    <property type="entry name" value="Methyl-accepting chemotaxis protein (MCP) signaling domain"/>
    <property type="match status" value="1"/>
</dbReference>
<dbReference type="Pfam" id="PF13682">
    <property type="entry name" value="CZB"/>
    <property type="match status" value="1"/>
</dbReference>
<dbReference type="RefSeq" id="WP_231325991.1">
    <property type="nucleotide sequence ID" value="NZ_CP088156.1"/>
</dbReference>
<dbReference type="PRINTS" id="PR00260">
    <property type="entry name" value="CHEMTRNSDUCR"/>
</dbReference>
<proteinExistence type="inferred from homology"/>
<dbReference type="InterPro" id="IPR004089">
    <property type="entry name" value="MCPsignal_dom"/>
</dbReference>
<keyword evidence="1 3" id="KW-0807">Transducer</keyword>
<dbReference type="SMART" id="SM00283">
    <property type="entry name" value="MA"/>
    <property type="match status" value="1"/>
</dbReference>
<dbReference type="Pfam" id="PF00015">
    <property type="entry name" value="MCPsignal"/>
    <property type="match status" value="1"/>
</dbReference>
<dbReference type="PROSITE" id="PS50111">
    <property type="entry name" value="CHEMOTAXIS_TRANSDUC_2"/>
    <property type="match status" value="1"/>
</dbReference>